<sequence>RLQVPTEDDDTIAPPVDPLGQTFFRRALRDLEAAATPQPPPPAPQ</sequence>
<proteinExistence type="predicted"/>
<evidence type="ECO:0000313" key="1">
    <source>
        <dbReference type="EMBL" id="MCI59400.1"/>
    </source>
</evidence>
<reference evidence="1 2" key="1">
    <citation type="journal article" date="2018" name="Front. Plant Sci.">
        <title>Red Clover (Trifolium pratense) and Zigzag Clover (T. medium) - A Picture of Genomic Similarities and Differences.</title>
        <authorList>
            <person name="Dluhosova J."/>
            <person name="Istvanek J."/>
            <person name="Nedelnik J."/>
            <person name="Repkova J."/>
        </authorList>
    </citation>
    <scope>NUCLEOTIDE SEQUENCE [LARGE SCALE GENOMIC DNA]</scope>
    <source>
        <strain evidence="2">cv. 10/8</strain>
        <tissue evidence="1">Leaf</tissue>
    </source>
</reference>
<dbReference type="AlphaFoldDB" id="A0A392TGU2"/>
<evidence type="ECO:0000313" key="2">
    <source>
        <dbReference type="Proteomes" id="UP000265520"/>
    </source>
</evidence>
<protein>
    <submittedName>
        <fullName evidence="1">Uncharacterized protein</fullName>
    </submittedName>
</protein>
<comment type="caution">
    <text evidence="1">The sequence shown here is derived from an EMBL/GenBank/DDBJ whole genome shotgun (WGS) entry which is preliminary data.</text>
</comment>
<organism evidence="1 2">
    <name type="scientific">Trifolium medium</name>
    <dbReference type="NCBI Taxonomy" id="97028"/>
    <lineage>
        <taxon>Eukaryota</taxon>
        <taxon>Viridiplantae</taxon>
        <taxon>Streptophyta</taxon>
        <taxon>Embryophyta</taxon>
        <taxon>Tracheophyta</taxon>
        <taxon>Spermatophyta</taxon>
        <taxon>Magnoliopsida</taxon>
        <taxon>eudicotyledons</taxon>
        <taxon>Gunneridae</taxon>
        <taxon>Pentapetalae</taxon>
        <taxon>rosids</taxon>
        <taxon>fabids</taxon>
        <taxon>Fabales</taxon>
        <taxon>Fabaceae</taxon>
        <taxon>Papilionoideae</taxon>
        <taxon>50 kb inversion clade</taxon>
        <taxon>NPAAA clade</taxon>
        <taxon>Hologalegina</taxon>
        <taxon>IRL clade</taxon>
        <taxon>Trifolieae</taxon>
        <taxon>Trifolium</taxon>
    </lineage>
</organism>
<dbReference type="Proteomes" id="UP000265520">
    <property type="component" value="Unassembled WGS sequence"/>
</dbReference>
<feature type="non-terminal residue" evidence="1">
    <location>
        <position position="1"/>
    </location>
</feature>
<accession>A0A392TGU2</accession>
<keyword evidence="2" id="KW-1185">Reference proteome</keyword>
<name>A0A392TGU2_9FABA</name>
<dbReference type="EMBL" id="LXQA010562858">
    <property type="protein sequence ID" value="MCI59400.1"/>
    <property type="molecule type" value="Genomic_DNA"/>
</dbReference>